<dbReference type="InterPro" id="IPR020846">
    <property type="entry name" value="MFS_dom"/>
</dbReference>
<dbReference type="Gene3D" id="1.20.1250.20">
    <property type="entry name" value="MFS general substrate transporter like domains"/>
    <property type="match status" value="1"/>
</dbReference>
<dbReference type="KEGG" id="brz:CFK38_04945"/>
<dbReference type="InterPro" id="IPR011701">
    <property type="entry name" value="MFS"/>
</dbReference>
<feature type="transmembrane region" description="Helical" evidence="7">
    <location>
        <begin position="190"/>
        <end position="210"/>
    </location>
</feature>
<evidence type="ECO:0000256" key="4">
    <source>
        <dbReference type="ARBA" id="ARBA00022692"/>
    </source>
</evidence>
<evidence type="ECO:0000256" key="3">
    <source>
        <dbReference type="ARBA" id="ARBA00022475"/>
    </source>
</evidence>
<dbReference type="RefSeq" id="WP_096802088.1">
    <property type="nucleotide sequence ID" value="NZ_CP023563.1"/>
</dbReference>
<evidence type="ECO:0000313" key="9">
    <source>
        <dbReference type="EMBL" id="ATG50950.1"/>
    </source>
</evidence>
<keyword evidence="3" id="KW-1003">Cell membrane</keyword>
<dbReference type="GO" id="GO:0005886">
    <property type="term" value="C:plasma membrane"/>
    <property type="evidence" value="ECO:0007669"/>
    <property type="project" value="UniProtKB-SubCell"/>
</dbReference>
<organism evidence="9 10">
    <name type="scientific">Brachybacterium vulturis</name>
    <dbReference type="NCBI Taxonomy" id="2017484"/>
    <lineage>
        <taxon>Bacteria</taxon>
        <taxon>Bacillati</taxon>
        <taxon>Actinomycetota</taxon>
        <taxon>Actinomycetes</taxon>
        <taxon>Micrococcales</taxon>
        <taxon>Dermabacteraceae</taxon>
        <taxon>Brachybacterium</taxon>
    </lineage>
</organism>
<dbReference type="PANTHER" id="PTHR43045">
    <property type="entry name" value="SHIKIMATE TRANSPORTER"/>
    <property type="match status" value="1"/>
</dbReference>
<feature type="transmembrane region" description="Helical" evidence="7">
    <location>
        <begin position="380"/>
        <end position="398"/>
    </location>
</feature>
<comment type="subcellular location">
    <subcellularLocation>
        <location evidence="1">Cell membrane</location>
        <topology evidence="1">Multi-pass membrane protein</topology>
    </subcellularLocation>
</comment>
<dbReference type="EMBL" id="CP023563">
    <property type="protein sequence ID" value="ATG50950.1"/>
    <property type="molecule type" value="Genomic_DNA"/>
</dbReference>
<name>A0A291GLJ5_9MICO</name>
<dbReference type="Proteomes" id="UP000218165">
    <property type="component" value="Chromosome"/>
</dbReference>
<keyword evidence="10" id="KW-1185">Reference proteome</keyword>
<dbReference type="InterPro" id="IPR036259">
    <property type="entry name" value="MFS_trans_sf"/>
</dbReference>
<dbReference type="Pfam" id="PF07690">
    <property type="entry name" value="MFS_1"/>
    <property type="match status" value="1"/>
</dbReference>
<feature type="transmembrane region" description="Helical" evidence="7">
    <location>
        <begin position="90"/>
        <end position="108"/>
    </location>
</feature>
<evidence type="ECO:0000256" key="1">
    <source>
        <dbReference type="ARBA" id="ARBA00004651"/>
    </source>
</evidence>
<evidence type="ECO:0000256" key="5">
    <source>
        <dbReference type="ARBA" id="ARBA00022989"/>
    </source>
</evidence>
<sequence length="451" mass="46950">MTAAASTLAGPRQLPPTGRSALRAGVVGNFIDNIHVFLPVTALAPAMLVLAGPGATASTGALIIIAMLMGRPVGGVVFGRIADRLGRTRTTRIAIGGTAACALAIALVPTHQLLGVGTVALILLLRFLCGIFVAGEYSAAIPLAMEWSAPRRRGLMSGLILSMAPWAQAAVAFAVAVLLTLLGPQQYAAWGWRVLFAAGALLSVGMLLYYRRRVSDAPLFTQQQERTLRDGAGAASAPTLRTLLAGSWSRAFWQVFAMMTGLWLLTYTTVLLLTERLGTDAPLEPIAVPIVMGLASVAQAVAMAAAVHLSTLVGRRRLLMVWGAAATVAGPLLWWLAVTSPTLAMAAACAALLQVATVAAYGPIAAYLSERFPTSIRSTGYGAGYSLSLVLPALYPFYVPALEPVLGRHGTVLVLIVLGGLLLVVGAARGPHLRPRELGADLDTVAAGSLR</sequence>
<feature type="transmembrane region" description="Helical" evidence="7">
    <location>
        <begin position="319"/>
        <end position="337"/>
    </location>
</feature>
<gene>
    <name evidence="9" type="ORF">CFK38_04945</name>
</gene>
<reference evidence="10" key="1">
    <citation type="submission" date="2017-09" db="EMBL/GenBank/DDBJ databases">
        <title>Brachybacterium sp. VM2412.</title>
        <authorList>
            <person name="Tak E.J."/>
            <person name="Bae J.-W."/>
        </authorList>
    </citation>
    <scope>NUCLEOTIDE SEQUENCE [LARGE SCALE GENOMIC DNA]</scope>
    <source>
        <strain evidence="10">VM2412</strain>
    </source>
</reference>
<protein>
    <submittedName>
        <fullName evidence="9">MFS transporter</fullName>
    </submittedName>
</protein>
<feature type="transmembrane region" description="Helical" evidence="7">
    <location>
        <begin position="343"/>
        <end position="368"/>
    </location>
</feature>
<dbReference type="GO" id="GO:0022857">
    <property type="term" value="F:transmembrane transporter activity"/>
    <property type="evidence" value="ECO:0007669"/>
    <property type="project" value="InterPro"/>
</dbReference>
<keyword evidence="5 7" id="KW-1133">Transmembrane helix</keyword>
<feature type="domain" description="Major facilitator superfamily (MFS) profile" evidence="8">
    <location>
        <begin position="21"/>
        <end position="434"/>
    </location>
</feature>
<evidence type="ECO:0000259" key="8">
    <source>
        <dbReference type="PROSITE" id="PS50850"/>
    </source>
</evidence>
<proteinExistence type="predicted"/>
<evidence type="ECO:0000256" key="6">
    <source>
        <dbReference type="ARBA" id="ARBA00023136"/>
    </source>
</evidence>
<dbReference type="AlphaFoldDB" id="A0A291GLJ5"/>
<evidence type="ECO:0000256" key="2">
    <source>
        <dbReference type="ARBA" id="ARBA00022448"/>
    </source>
</evidence>
<keyword evidence="2" id="KW-0813">Transport</keyword>
<feature type="transmembrane region" description="Helical" evidence="7">
    <location>
        <begin position="251"/>
        <end position="274"/>
    </location>
</feature>
<feature type="transmembrane region" description="Helical" evidence="7">
    <location>
        <begin position="410"/>
        <end position="428"/>
    </location>
</feature>
<feature type="transmembrane region" description="Helical" evidence="7">
    <location>
        <begin position="155"/>
        <end position="178"/>
    </location>
</feature>
<keyword evidence="6 7" id="KW-0472">Membrane</keyword>
<dbReference type="PANTHER" id="PTHR43045:SF4">
    <property type="entry name" value="TRANSPORTER YDFJ-RELATED"/>
    <property type="match status" value="1"/>
</dbReference>
<keyword evidence="4 7" id="KW-0812">Transmembrane</keyword>
<evidence type="ECO:0000256" key="7">
    <source>
        <dbReference type="SAM" id="Phobius"/>
    </source>
</evidence>
<evidence type="ECO:0000313" key="10">
    <source>
        <dbReference type="Proteomes" id="UP000218165"/>
    </source>
</evidence>
<accession>A0A291GLJ5</accession>
<dbReference type="PROSITE" id="PS50850">
    <property type="entry name" value="MFS"/>
    <property type="match status" value="1"/>
</dbReference>
<dbReference type="SUPFAM" id="SSF103473">
    <property type="entry name" value="MFS general substrate transporter"/>
    <property type="match status" value="1"/>
</dbReference>
<dbReference type="OrthoDB" id="8953821at2"/>
<feature type="transmembrane region" description="Helical" evidence="7">
    <location>
        <begin position="286"/>
        <end position="307"/>
    </location>
</feature>
<feature type="transmembrane region" description="Helical" evidence="7">
    <location>
        <begin position="114"/>
        <end position="134"/>
    </location>
</feature>